<dbReference type="STRING" id="405436.SAMN05444365_10621"/>
<dbReference type="RefSeq" id="WP_175543672.1">
    <property type="nucleotide sequence ID" value="NZ_FNPH01000006.1"/>
</dbReference>
<evidence type="ECO:0008006" key="3">
    <source>
        <dbReference type="Google" id="ProtNLM"/>
    </source>
</evidence>
<dbReference type="Proteomes" id="UP000242415">
    <property type="component" value="Unassembled WGS sequence"/>
</dbReference>
<accession>A0A1H3QPX6</accession>
<protein>
    <recommendedName>
        <fullName evidence="3">Phage late control gene D protein (GPD)</fullName>
    </recommendedName>
</protein>
<sequence length="433" mass="48311">MTPQRRQRRPELRLWLDGRPVQRPGDWVLQLEVEERSDEASSLRLVVDMSPIAGDRGAGDWDVLEHASFAEDLLIPDFRLLRRVTVEFSLVSDVPDDEPIAGVVFDGYLTAVEPVFGESRVPDSRLELTGLDASCLMHFETVTRTWADITDAQIATEIYRKYGFAVTGPGAAGRGTSVEDGGLDRPLRRAVLVQRATDAEFLRLLARRNGFETYVEPGQGPVREGPHPGDTLTGHFRSPSVEPPEQPPLELFPRDAPSLIAFRARYDSHQPTRVLGWHIDEQSRRLRRTDVGDPGYRRMGTHSRADVLAERLGAIRPVRVATSQHPTQSADLQTTDVPHSDAELDALARAQLRLVDWFAVGSGTVMCERYPSIVRSRRPITVSGAGHLLDGPWYVQAVRHRWGVDPTDPETEPSMRRYEADVTLVRNALGGMG</sequence>
<dbReference type="EMBL" id="FNPH01000006">
    <property type="protein sequence ID" value="SDZ14769.1"/>
    <property type="molecule type" value="Genomic_DNA"/>
</dbReference>
<evidence type="ECO:0000313" key="1">
    <source>
        <dbReference type="EMBL" id="SDZ14769.1"/>
    </source>
</evidence>
<dbReference type="SUPFAM" id="SSF69279">
    <property type="entry name" value="Phage tail proteins"/>
    <property type="match status" value="1"/>
</dbReference>
<proteinExistence type="predicted"/>
<evidence type="ECO:0000313" key="2">
    <source>
        <dbReference type="Proteomes" id="UP000242415"/>
    </source>
</evidence>
<name>A0A1H3QPX6_9ACTN</name>
<gene>
    <name evidence="1" type="ORF">SAMN05444365_10621</name>
</gene>
<reference evidence="2" key="1">
    <citation type="submission" date="2016-10" db="EMBL/GenBank/DDBJ databases">
        <authorList>
            <person name="Varghese N."/>
            <person name="Submissions S."/>
        </authorList>
    </citation>
    <scope>NUCLEOTIDE SEQUENCE [LARGE SCALE GENOMIC DNA]</scope>
    <source>
        <strain evidence="2">DSM 45245</strain>
    </source>
</reference>
<organism evidence="1 2">
    <name type="scientific">Micromonospora pattaloongensis</name>
    <dbReference type="NCBI Taxonomy" id="405436"/>
    <lineage>
        <taxon>Bacteria</taxon>
        <taxon>Bacillati</taxon>
        <taxon>Actinomycetota</taxon>
        <taxon>Actinomycetes</taxon>
        <taxon>Micromonosporales</taxon>
        <taxon>Micromonosporaceae</taxon>
        <taxon>Micromonospora</taxon>
    </lineage>
</organism>
<dbReference type="AlphaFoldDB" id="A0A1H3QPX6"/>
<keyword evidence="2" id="KW-1185">Reference proteome</keyword>